<dbReference type="InterPro" id="IPR017439">
    <property type="entry name" value="Amidohydrolase"/>
</dbReference>
<dbReference type="Pfam" id="PF01546">
    <property type="entry name" value="Peptidase_M20"/>
    <property type="match status" value="1"/>
</dbReference>
<dbReference type="InterPro" id="IPR011650">
    <property type="entry name" value="Peptidase_M20_dimer"/>
</dbReference>
<dbReference type="Gene3D" id="3.40.630.10">
    <property type="entry name" value="Zn peptidases"/>
    <property type="match status" value="1"/>
</dbReference>
<proteinExistence type="predicted"/>
<evidence type="ECO:0000313" key="3">
    <source>
        <dbReference type="EMBL" id="MFB9211832.1"/>
    </source>
</evidence>
<dbReference type="InterPro" id="IPR036264">
    <property type="entry name" value="Bact_exopeptidase_dim_dom"/>
</dbReference>
<name>A0ABV5J4S7_9BACT</name>
<dbReference type="PANTHER" id="PTHR11014:SF169">
    <property type="entry name" value="CLAN MH, FAMILY M20, PEPTIDASE T-LIKE METALLOPEPTIDASE"/>
    <property type="match status" value="1"/>
</dbReference>
<gene>
    <name evidence="3" type="ORF">ACFFUR_08440</name>
</gene>
<dbReference type="SUPFAM" id="SSF53187">
    <property type="entry name" value="Zn-dependent exopeptidases"/>
    <property type="match status" value="1"/>
</dbReference>
<dbReference type="PANTHER" id="PTHR11014">
    <property type="entry name" value="PEPTIDASE M20 FAMILY MEMBER"/>
    <property type="match status" value="1"/>
</dbReference>
<reference evidence="3 4" key="1">
    <citation type="submission" date="2024-09" db="EMBL/GenBank/DDBJ databases">
        <authorList>
            <person name="Sun Q."/>
            <person name="Mori K."/>
        </authorList>
    </citation>
    <scope>NUCLEOTIDE SEQUENCE [LARGE SCALE GENOMIC DNA]</scope>
    <source>
        <strain evidence="3 4">CECT 7682</strain>
    </source>
</reference>
<dbReference type="NCBIfam" id="TIGR01891">
    <property type="entry name" value="amidohydrolases"/>
    <property type="match status" value="1"/>
</dbReference>
<evidence type="ECO:0000313" key="4">
    <source>
        <dbReference type="Proteomes" id="UP001589654"/>
    </source>
</evidence>
<dbReference type="InterPro" id="IPR002933">
    <property type="entry name" value="Peptidase_M20"/>
</dbReference>
<dbReference type="SUPFAM" id="SSF55031">
    <property type="entry name" value="Bacterial exopeptidase dimerisation domain"/>
    <property type="match status" value="1"/>
</dbReference>
<dbReference type="EMBL" id="JBHMEW010000054">
    <property type="protein sequence ID" value="MFB9211832.1"/>
    <property type="molecule type" value="Genomic_DNA"/>
</dbReference>
<keyword evidence="4" id="KW-1185">Reference proteome</keyword>
<dbReference type="Pfam" id="PF07687">
    <property type="entry name" value="M20_dimer"/>
    <property type="match status" value="1"/>
</dbReference>
<protein>
    <submittedName>
        <fullName evidence="3">Amidohydrolase</fullName>
    </submittedName>
</protein>
<dbReference type="Gene3D" id="3.30.70.360">
    <property type="match status" value="1"/>
</dbReference>
<evidence type="ECO:0000256" key="1">
    <source>
        <dbReference type="ARBA" id="ARBA00022801"/>
    </source>
</evidence>
<keyword evidence="1" id="KW-0378">Hydrolase</keyword>
<feature type="domain" description="Peptidase M20 dimerisation" evidence="2">
    <location>
        <begin position="179"/>
        <end position="276"/>
    </location>
</feature>
<dbReference type="RefSeq" id="WP_290247223.1">
    <property type="nucleotide sequence ID" value="NZ_JAUFQT010000001.1"/>
</dbReference>
<dbReference type="PIRSF" id="PIRSF005962">
    <property type="entry name" value="Pept_M20D_amidohydro"/>
    <property type="match status" value="1"/>
</dbReference>
<organism evidence="3 4">
    <name type="scientific">Echinicola jeungdonensis</name>
    <dbReference type="NCBI Taxonomy" id="709343"/>
    <lineage>
        <taxon>Bacteria</taxon>
        <taxon>Pseudomonadati</taxon>
        <taxon>Bacteroidota</taxon>
        <taxon>Cytophagia</taxon>
        <taxon>Cytophagales</taxon>
        <taxon>Cyclobacteriaceae</taxon>
        <taxon>Echinicola</taxon>
    </lineage>
</organism>
<dbReference type="Proteomes" id="UP001589654">
    <property type="component" value="Unassembled WGS sequence"/>
</dbReference>
<comment type="caution">
    <text evidence="3">The sequence shown here is derived from an EMBL/GenBank/DDBJ whole genome shotgun (WGS) entry which is preliminary data.</text>
</comment>
<evidence type="ECO:0000259" key="2">
    <source>
        <dbReference type="Pfam" id="PF07687"/>
    </source>
</evidence>
<accession>A0ABV5J4S7</accession>
<sequence length="377" mass="41859">MNRATLMELSQLRKELHQNPEVSGEEKETANRIIEFFKSYNPHQIITNLGGHGLAIIYKGKDPGPTTLIRCELDALPIEEDHDLKYKSKIRGKSHTCGHDGHMAIVCGLGPYLSKNPVKKGKVILLYQPSEETGEGANLIIKDPKFKKIKPDYAFALHNLPGYPLNEVIMKKDAFAAASKGMIIKLKGRTSHAAHPEAGNSPAEAMAKIIVGLQAIPKSMKTFALITVVNAVLGEIAFGTTPGKVTIRATLRSYDDKTMKSLTEYAERIAKIIAKENKLGITIKYTECFDSIVNDEKAWEYANNAAKKLGFKVKHIRHPFRWSEDFGHFSSHTKTLLFGIGAGKKQPQLHEPNYDFPDEIIPTGVKMFTQIIAQLNG</sequence>